<dbReference type="Pfam" id="PF14317">
    <property type="entry name" value="YcxB"/>
    <property type="match status" value="1"/>
</dbReference>
<evidence type="ECO:0000256" key="1">
    <source>
        <dbReference type="SAM" id="MobiDB-lite"/>
    </source>
</evidence>
<protein>
    <submittedName>
        <fullName evidence="4">YcxB family protein</fullName>
    </submittedName>
</protein>
<organism evidence="4 5">
    <name type="scientific">Actinomadura monticuli</name>
    <dbReference type="NCBI Taxonomy" id="3097367"/>
    <lineage>
        <taxon>Bacteria</taxon>
        <taxon>Bacillati</taxon>
        <taxon>Actinomycetota</taxon>
        <taxon>Actinomycetes</taxon>
        <taxon>Streptosporangiales</taxon>
        <taxon>Thermomonosporaceae</taxon>
        <taxon>Actinomadura</taxon>
    </lineage>
</organism>
<feature type="region of interest" description="Disordered" evidence="1">
    <location>
        <begin position="152"/>
        <end position="180"/>
    </location>
</feature>
<keyword evidence="2" id="KW-0472">Membrane</keyword>
<comment type="caution">
    <text evidence="4">The sequence shown here is derived from an EMBL/GenBank/DDBJ whole genome shotgun (WGS) entry which is preliminary data.</text>
</comment>
<evidence type="ECO:0000259" key="3">
    <source>
        <dbReference type="Pfam" id="PF14317"/>
    </source>
</evidence>
<evidence type="ECO:0000313" key="4">
    <source>
        <dbReference type="EMBL" id="MFA1543393.1"/>
    </source>
</evidence>
<evidence type="ECO:0000256" key="2">
    <source>
        <dbReference type="SAM" id="Phobius"/>
    </source>
</evidence>
<feature type="compositionally biased region" description="Gly residues" evidence="1">
    <location>
        <begin position="165"/>
        <end position="180"/>
    </location>
</feature>
<dbReference type="Proteomes" id="UP001569963">
    <property type="component" value="Unassembled WGS sequence"/>
</dbReference>
<sequence>MDITVRYQLTPDEIGRAAQRGLRSQLTAVYAVLVTVLVAGAAILFVLGETVLAVALLAGSVLGPLAGTWWMHRHVRRQLAHLCVPTTVQVTDDGYECRTDESTMAMRWSMFDSVVTTEEFWLLFVNGQPAAFLPKKAFDAAQRAEIAGFLATREGPARRPAGPGAVSGPGSPGGGSPGRR</sequence>
<dbReference type="RefSeq" id="WP_371953894.1">
    <property type="nucleotide sequence ID" value="NZ_JAXCEI010000018.1"/>
</dbReference>
<keyword evidence="5" id="KW-1185">Reference proteome</keyword>
<feature type="domain" description="YcxB-like C-terminal" evidence="3">
    <location>
        <begin position="91"/>
        <end position="147"/>
    </location>
</feature>
<proteinExistence type="predicted"/>
<feature type="transmembrane region" description="Helical" evidence="2">
    <location>
        <begin position="52"/>
        <end position="71"/>
    </location>
</feature>
<evidence type="ECO:0000313" key="5">
    <source>
        <dbReference type="Proteomes" id="UP001569963"/>
    </source>
</evidence>
<name>A0ABV4QJN4_9ACTN</name>
<accession>A0ABV4QJN4</accession>
<dbReference type="EMBL" id="JAXCEI010000018">
    <property type="protein sequence ID" value="MFA1543393.1"/>
    <property type="molecule type" value="Genomic_DNA"/>
</dbReference>
<feature type="transmembrane region" description="Helical" evidence="2">
    <location>
        <begin position="26"/>
        <end position="46"/>
    </location>
</feature>
<keyword evidence="2" id="KW-1133">Transmembrane helix</keyword>
<reference evidence="4 5" key="1">
    <citation type="submission" date="2023-11" db="EMBL/GenBank/DDBJ databases">
        <title>Actinomadura monticuli sp. nov., isolated from volcanic ash.</title>
        <authorList>
            <person name="Lee S.D."/>
            <person name="Yang H."/>
            <person name="Kim I.S."/>
        </authorList>
    </citation>
    <scope>NUCLEOTIDE SEQUENCE [LARGE SCALE GENOMIC DNA]</scope>
    <source>
        <strain evidence="4 5">DLS-62</strain>
    </source>
</reference>
<dbReference type="InterPro" id="IPR025588">
    <property type="entry name" value="YcxB-like_C"/>
</dbReference>
<gene>
    <name evidence="4" type="ORF">SM611_31075</name>
</gene>
<keyword evidence="2" id="KW-0812">Transmembrane</keyword>